<organism evidence="1 2">
    <name type="scientific">Timema podura</name>
    <name type="common">Walking stick</name>
    <dbReference type="NCBI Taxonomy" id="61482"/>
    <lineage>
        <taxon>Eukaryota</taxon>
        <taxon>Metazoa</taxon>
        <taxon>Ecdysozoa</taxon>
        <taxon>Arthropoda</taxon>
        <taxon>Hexapoda</taxon>
        <taxon>Insecta</taxon>
        <taxon>Pterygota</taxon>
        <taxon>Neoptera</taxon>
        <taxon>Polyneoptera</taxon>
        <taxon>Phasmatodea</taxon>
        <taxon>Timematodea</taxon>
        <taxon>Timematoidea</taxon>
        <taxon>Timematidae</taxon>
        <taxon>Timema</taxon>
    </lineage>
</organism>
<accession>A0ABN7P796</accession>
<keyword evidence="2" id="KW-1185">Reference proteome</keyword>
<reference evidence="1" key="1">
    <citation type="submission" date="2021-03" db="EMBL/GenBank/DDBJ databases">
        <authorList>
            <person name="Tran Van P."/>
        </authorList>
    </citation>
    <scope>NUCLEOTIDE SEQUENCE</scope>
</reference>
<feature type="non-terminal residue" evidence="1">
    <location>
        <position position="1"/>
    </location>
</feature>
<sequence>LKDTPTGLNKTNEKLKVLSSCLNLRVKGQIGLGITISSRHRMDVTSDELVISLDQNNLGVQSTSIKIAIDAKDTGVNIELFKASFPYDHNYAEAIQNEFVSIFKWLKLMHKKKKVPFTADSPLPADLVIK</sequence>
<dbReference type="EMBL" id="CAJPIN010023817">
    <property type="protein sequence ID" value="CAG2063033.1"/>
    <property type="molecule type" value="Genomic_DNA"/>
</dbReference>
<feature type="non-terminal residue" evidence="1">
    <location>
        <position position="130"/>
    </location>
</feature>
<gene>
    <name evidence="1" type="ORF">TPAB3V08_LOCUS9981</name>
</gene>
<evidence type="ECO:0000313" key="1">
    <source>
        <dbReference type="EMBL" id="CAG2063033.1"/>
    </source>
</evidence>
<comment type="caution">
    <text evidence="1">The sequence shown here is derived from an EMBL/GenBank/DDBJ whole genome shotgun (WGS) entry which is preliminary data.</text>
</comment>
<dbReference type="Proteomes" id="UP001153148">
    <property type="component" value="Unassembled WGS sequence"/>
</dbReference>
<protein>
    <submittedName>
        <fullName evidence="1">Uncharacterized protein</fullName>
    </submittedName>
</protein>
<proteinExistence type="predicted"/>
<evidence type="ECO:0000313" key="2">
    <source>
        <dbReference type="Proteomes" id="UP001153148"/>
    </source>
</evidence>
<name>A0ABN7P796_TIMPD</name>